<dbReference type="PRINTS" id="PR00721">
    <property type="entry name" value="STOMATIN"/>
</dbReference>
<dbReference type="PANTHER" id="PTHR43327">
    <property type="entry name" value="STOMATIN-LIKE PROTEIN 2, MITOCHONDRIAL"/>
    <property type="match status" value="1"/>
</dbReference>
<dbReference type="Proteomes" id="UP000246635">
    <property type="component" value="Unassembled WGS sequence"/>
</dbReference>
<dbReference type="OrthoDB" id="9809197at2"/>
<reference evidence="4 5" key="1">
    <citation type="submission" date="2018-05" db="EMBL/GenBank/DDBJ databases">
        <title>Genomic Encyclopedia of Type Strains, Phase III (KMG-III): the genomes of soil and plant-associated and newly described type strains.</title>
        <authorList>
            <person name="Whitman W."/>
        </authorList>
    </citation>
    <scope>NUCLEOTIDE SEQUENCE [LARGE SCALE GENOMIC DNA]</scope>
    <source>
        <strain evidence="4 5">CECT 5696</strain>
    </source>
</reference>
<proteinExistence type="inferred from homology"/>
<keyword evidence="5" id="KW-1185">Reference proteome</keyword>
<accession>A0A2V2YU20</accession>
<comment type="caution">
    <text evidence="4">The sequence shown here is derived from an EMBL/GenBank/DDBJ whole genome shotgun (WGS) entry which is preliminary data.</text>
</comment>
<sequence length="347" mass="38618">MDTILRIFELIVLVACCVFIVFAIMNAIRIIPQQKIAVVERLGKYLRVLNPGFHLIIPFVDKVRHLHDLRIQQADVPSQMVITKDNVQIKIDTVFFYFVHDAMAATYSIHDFVKGVQNITAANIRQVVGNMELDETLAGREKISLYLRHSLETATEKWGVSIERVEIIDIHPPLEIHNAMEKQMKAEREKRASILQAEGERQAAVLRADGEKQAEILRAEGAKQAMILQAEGQKESNIRIAEGNQLSQELDAKGKGAAIKIIAGADKLKIETIAEAEKMRIEKIKSADADPQFLAYKSLEALGELSKGQATTLFVPTEAVNVFSSIGSLSKIANTLNKQVPIDETDS</sequence>
<feature type="domain" description="Band 7" evidence="3">
    <location>
        <begin position="26"/>
        <end position="184"/>
    </location>
</feature>
<dbReference type="PANTHER" id="PTHR43327:SF10">
    <property type="entry name" value="STOMATIN-LIKE PROTEIN 2, MITOCHONDRIAL"/>
    <property type="match status" value="1"/>
</dbReference>
<gene>
    <name evidence="4" type="ORF">DFQ01_10777</name>
</gene>
<dbReference type="Pfam" id="PF01145">
    <property type="entry name" value="Band_7"/>
    <property type="match status" value="1"/>
</dbReference>
<dbReference type="InterPro" id="IPR036013">
    <property type="entry name" value="Band_7/SPFH_dom_sf"/>
</dbReference>
<evidence type="ECO:0000313" key="4">
    <source>
        <dbReference type="EMBL" id="PWW03181.1"/>
    </source>
</evidence>
<evidence type="ECO:0000256" key="1">
    <source>
        <dbReference type="ARBA" id="ARBA00008164"/>
    </source>
</evidence>
<keyword evidence="2" id="KW-0812">Transmembrane</keyword>
<organism evidence="4 5">
    <name type="scientific">Paenibacillus cellulosilyticus</name>
    <dbReference type="NCBI Taxonomy" id="375489"/>
    <lineage>
        <taxon>Bacteria</taxon>
        <taxon>Bacillati</taxon>
        <taxon>Bacillota</taxon>
        <taxon>Bacilli</taxon>
        <taxon>Bacillales</taxon>
        <taxon>Paenibacillaceae</taxon>
        <taxon>Paenibacillus</taxon>
    </lineage>
</organism>
<dbReference type="SMART" id="SM00244">
    <property type="entry name" value="PHB"/>
    <property type="match status" value="1"/>
</dbReference>
<name>A0A2V2YU20_9BACL</name>
<comment type="similarity">
    <text evidence="1">Belongs to the band 7/mec-2 family.</text>
</comment>
<dbReference type="EMBL" id="QGTQ01000007">
    <property type="protein sequence ID" value="PWW03181.1"/>
    <property type="molecule type" value="Genomic_DNA"/>
</dbReference>
<dbReference type="InterPro" id="IPR001972">
    <property type="entry name" value="Stomatin_HflK_fam"/>
</dbReference>
<protein>
    <submittedName>
        <fullName evidence="4">SPFH domain-containing protein</fullName>
    </submittedName>
</protein>
<dbReference type="InterPro" id="IPR050710">
    <property type="entry name" value="Band7/mec-2_domain"/>
</dbReference>
<keyword evidence="2" id="KW-1133">Transmembrane helix</keyword>
<feature type="transmembrane region" description="Helical" evidence="2">
    <location>
        <begin position="7"/>
        <end position="28"/>
    </location>
</feature>
<dbReference type="InterPro" id="IPR001107">
    <property type="entry name" value="Band_7"/>
</dbReference>
<dbReference type="GO" id="GO:0098552">
    <property type="term" value="C:side of membrane"/>
    <property type="evidence" value="ECO:0007669"/>
    <property type="project" value="UniProtKB-ARBA"/>
</dbReference>
<dbReference type="AlphaFoldDB" id="A0A2V2YU20"/>
<dbReference type="SUPFAM" id="SSF117892">
    <property type="entry name" value="Band 7/SPFH domain"/>
    <property type="match status" value="1"/>
</dbReference>
<dbReference type="GO" id="GO:0005886">
    <property type="term" value="C:plasma membrane"/>
    <property type="evidence" value="ECO:0007669"/>
    <property type="project" value="UniProtKB-ARBA"/>
</dbReference>
<keyword evidence="2" id="KW-0472">Membrane</keyword>
<evidence type="ECO:0000259" key="3">
    <source>
        <dbReference type="SMART" id="SM00244"/>
    </source>
</evidence>
<dbReference type="Gene3D" id="3.30.479.30">
    <property type="entry name" value="Band 7 domain"/>
    <property type="match status" value="1"/>
</dbReference>
<dbReference type="FunFam" id="3.30.479.30:FF:000004">
    <property type="entry name" value="Putative membrane protease family, stomatin"/>
    <property type="match status" value="1"/>
</dbReference>
<evidence type="ECO:0000256" key="2">
    <source>
        <dbReference type="SAM" id="Phobius"/>
    </source>
</evidence>
<evidence type="ECO:0000313" key="5">
    <source>
        <dbReference type="Proteomes" id="UP000246635"/>
    </source>
</evidence>